<evidence type="ECO:0000313" key="3">
    <source>
        <dbReference type="EMBL" id="TWU58638.1"/>
    </source>
</evidence>
<dbReference type="Proteomes" id="UP000318288">
    <property type="component" value="Unassembled WGS sequence"/>
</dbReference>
<dbReference type="InterPro" id="IPR018768">
    <property type="entry name" value="DUF2344"/>
</dbReference>
<evidence type="ECO:0000256" key="1">
    <source>
        <dbReference type="SAM" id="MobiDB-lite"/>
    </source>
</evidence>
<protein>
    <recommendedName>
        <fullName evidence="2">DUF2344 domain-containing protein</fullName>
    </recommendedName>
</protein>
<evidence type="ECO:0000313" key="4">
    <source>
        <dbReference type="Proteomes" id="UP000318288"/>
    </source>
</evidence>
<dbReference type="Pfam" id="PF10105">
    <property type="entry name" value="DUF2344"/>
    <property type="match status" value="1"/>
</dbReference>
<evidence type="ECO:0000259" key="2">
    <source>
        <dbReference type="Pfam" id="PF10105"/>
    </source>
</evidence>
<accession>A0A5C6FB38</accession>
<feature type="domain" description="DUF2344" evidence="2">
    <location>
        <begin position="29"/>
        <end position="212"/>
    </location>
</feature>
<feature type="compositionally biased region" description="Polar residues" evidence="1">
    <location>
        <begin position="254"/>
        <end position="273"/>
    </location>
</feature>
<dbReference type="RefSeq" id="WP_146455680.1">
    <property type="nucleotide sequence ID" value="NZ_SJPW01000002.1"/>
</dbReference>
<dbReference type="AlphaFoldDB" id="A0A5C6FB38"/>
<reference evidence="3 4" key="1">
    <citation type="submission" date="2019-02" db="EMBL/GenBank/DDBJ databases">
        <title>Deep-cultivation of Planctomycetes and their phenomic and genomic characterization uncovers novel biology.</title>
        <authorList>
            <person name="Wiegand S."/>
            <person name="Jogler M."/>
            <person name="Boedeker C."/>
            <person name="Pinto D."/>
            <person name="Vollmers J."/>
            <person name="Rivas-Marin E."/>
            <person name="Kohn T."/>
            <person name="Peeters S.H."/>
            <person name="Heuer A."/>
            <person name="Rast P."/>
            <person name="Oberbeckmann S."/>
            <person name="Bunk B."/>
            <person name="Jeske O."/>
            <person name="Meyerdierks A."/>
            <person name="Storesund J.E."/>
            <person name="Kallscheuer N."/>
            <person name="Luecker S."/>
            <person name="Lage O.M."/>
            <person name="Pohl T."/>
            <person name="Merkel B.J."/>
            <person name="Hornburger P."/>
            <person name="Mueller R.-W."/>
            <person name="Bruemmer F."/>
            <person name="Labrenz M."/>
            <person name="Spormann A.M."/>
            <person name="Op Den Camp H."/>
            <person name="Overmann J."/>
            <person name="Amann R."/>
            <person name="Jetten M.S.M."/>
            <person name="Mascher T."/>
            <person name="Medema M.H."/>
            <person name="Devos D.P."/>
            <person name="Kaster A.-K."/>
            <person name="Ovreas L."/>
            <person name="Rohde M."/>
            <person name="Galperin M.Y."/>
            <person name="Jogler C."/>
        </authorList>
    </citation>
    <scope>NUCLEOTIDE SEQUENCE [LARGE SCALE GENOMIC DNA]</scope>
    <source>
        <strain evidence="3 4">Poly51</strain>
    </source>
</reference>
<dbReference type="OrthoDB" id="9780488at2"/>
<gene>
    <name evidence="3" type="ORF">Poly51_14170</name>
</gene>
<keyword evidence="4" id="KW-1185">Reference proteome</keyword>
<sequence>MTETSTTTDELTNAGDDSSAAMCAQQRIRYRVRFAKTGLLRWIGHQDMIRLWERIARRADLKLSMTEGFTPKPRFVFPSALALGAEGVNEVVEIELAESIAPTEMLNRLVRDNQPGLSINRVSRLPDGFGKAQLIRTDYRVSAPTGVDGHDVVINWNRIGESIDALLSKESITIERKKKAVTLVVQQQIHELRVDDESIVLSLIATNSASLRPNDVLTLLSLDNWIDGGATITRTNVHLDNEFETSDLDEIATRKQSPPASMRLTQTLQSHQAGPTPVRGA</sequence>
<organism evidence="3 4">
    <name type="scientific">Rubripirellula tenax</name>
    <dbReference type="NCBI Taxonomy" id="2528015"/>
    <lineage>
        <taxon>Bacteria</taxon>
        <taxon>Pseudomonadati</taxon>
        <taxon>Planctomycetota</taxon>
        <taxon>Planctomycetia</taxon>
        <taxon>Pirellulales</taxon>
        <taxon>Pirellulaceae</taxon>
        <taxon>Rubripirellula</taxon>
    </lineage>
</organism>
<dbReference type="NCBIfam" id="TIGR03936">
    <property type="entry name" value="sam_1_link_chp"/>
    <property type="match status" value="1"/>
</dbReference>
<dbReference type="EMBL" id="SJPW01000002">
    <property type="protein sequence ID" value="TWU58638.1"/>
    <property type="molecule type" value="Genomic_DNA"/>
</dbReference>
<name>A0A5C6FB38_9BACT</name>
<proteinExistence type="predicted"/>
<comment type="caution">
    <text evidence="3">The sequence shown here is derived from an EMBL/GenBank/DDBJ whole genome shotgun (WGS) entry which is preliminary data.</text>
</comment>
<feature type="region of interest" description="Disordered" evidence="1">
    <location>
        <begin position="254"/>
        <end position="281"/>
    </location>
</feature>